<keyword evidence="3" id="KW-1185">Reference proteome</keyword>
<feature type="transmembrane region" description="Helical" evidence="1">
    <location>
        <begin position="37"/>
        <end position="60"/>
    </location>
</feature>
<dbReference type="NCBIfam" id="NF041681">
    <property type="entry name" value="HGxxPAAW"/>
    <property type="match status" value="1"/>
</dbReference>
<dbReference type="RefSeq" id="WP_135268835.1">
    <property type="nucleotide sequence ID" value="NZ_CP038436.1"/>
</dbReference>
<keyword evidence="1" id="KW-0472">Membrane</keyword>
<evidence type="ECO:0000313" key="3">
    <source>
        <dbReference type="Proteomes" id="UP000294853"/>
    </source>
</evidence>
<gene>
    <name evidence="2" type="ORF">EXE58_16285</name>
</gene>
<dbReference type="Pfam" id="PF20447">
    <property type="entry name" value="DUF6704"/>
    <property type="match status" value="1"/>
</dbReference>
<keyword evidence="1" id="KW-1133">Transmembrane helix</keyword>
<evidence type="ECO:0000313" key="2">
    <source>
        <dbReference type="EMBL" id="QBX56850.1"/>
    </source>
</evidence>
<keyword evidence="1" id="KW-0812">Transmembrane</keyword>
<dbReference type="InterPro" id="IPR046550">
    <property type="entry name" value="DUF6704"/>
</dbReference>
<dbReference type="AlphaFoldDB" id="A0A4P7IJF8"/>
<sequence>MAHHGNTPAAWTAVAVAMVGFVVGSIALMLTPINLPMLYVGLALAAIALPVFLVMSRLGFNSTDH</sequence>
<dbReference type="OrthoDB" id="3872677at2"/>
<dbReference type="KEGG" id="nsn:EXE58_16285"/>
<dbReference type="Proteomes" id="UP000294853">
    <property type="component" value="Chromosome"/>
</dbReference>
<protein>
    <submittedName>
        <fullName evidence="2">Uncharacterized protein</fullName>
    </submittedName>
</protein>
<name>A0A4P7IJF8_9ACTN</name>
<dbReference type="EMBL" id="CP038436">
    <property type="protein sequence ID" value="QBX56850.1"/>
    <property type="molecule type" value="Genomic_DNA"/>
</dbReference>
<evidence type="ECO:0000256" key="1">
    <source>
        <dbReference type="SAM" id="Phobius"/>
    </source>
</evidence>
<reference evidence="2 3" key="1">
    <citation type="submission" date="2019-03" db="EMBL/GenBank/DDBJ databases">
        <title>Three New Species of Nocardioides, Nocardioides euryhalodurans sp. nov., Nocardioides seonyuensis sp. nov. and Nocardioides eburneoflavus sp. nov. Iolated from Soil.</title>
        <authorList>
            <person name="Roh S.G."/>
            <person name="Lee C."/>
            <person name="Kim M.-K."/>
            <person name="Kim S.B."/>
        </authorList>
    </citation>
    <scope>NUCLEOTIDE SEQUENCE [LARGE SCALE GENOMIC DNA]</scope>
    <source>
        <strain evidence="2 3">MMS17-SY207-3</strain>
    </source>
</reference>
<accession>A0A4P7IJF8</accession>
<feature type="transmembrane region" description="Helical" evidence="1">
    <location>
        <begin position="9"/>
        <end position="31"/>
    </location>
</feature>
<proteinExistence type="predicted"/>
<organism evidence="2 3">
    <name type="scientific">Nocardioides seonyuensis</name>
    <dbReference type="NCBI Taxonomy" id="2518371"/>
    <lineage>
        <taxon>Bacteria</taxon>
        <taxon>Bacillati</taxon>
        <taxon>Actinomycetota</taxon>
        <taxon>Actinomycetes</taxon>
        <taxon>Propionibacteriales</taxon>
        <taxon>Nocardioidaceae</taxon>
        <taxon>Nocardioides</taxon>
    </lineage>
</organism>